<dbReference type="SMART" id="SM00387">
    <property type="entry name" value="HATPase_c"/>
    <property type="match status" value="1"/>
</dbReference>
<dbReference type="GO" id="GO:0016301">
    <property type="term" value="F:kinase activity"/>
    <property type="evidence" value="ECO:0007669"/>
    <property type="project" value="UniProtKB-KW"/>
</dbReference>
<dbReference type="RefSeq" id="WP_358348236.1">
    <property type="nucleotide sequence ID" value="NZ_JBEZFP010000004.1"/>
</dbReference>
<evidence type="ECO:0000256" key="8">
    <source>
        <dbReference type="ARBA" id="ARBA00023012"/>
    </source>
</evidence>
<dbReference type="EC" id="2.7.13.3" evidence="2"/>
<dbReference type="EMBL" id="JBEZFP010000004">
    <property type="protein sequence ID" value="MEU8132432.1"/>
    <property type="molecule type" value="Genomic_DNA"/>
</dbReference>
<keyword evidence="13" id="KW-1185">Reference proteome</keyword>
<keyword evidence="3" id="KW-0597">Phosphoprotein</keyword>
<comment type="caution">
    <text evidence="12">The sequence shown here is derived from an EMBL/GenBank/DDBJ whole genome shotgun (WGS) entry which is preliminary data.</text>
</comment>
<evidence type="ECO:0000256" key="4">
    <source>
        <dbReference type="ARBA" id="ARBA00022679"/>
    </source>
</evidence>
<dbReference type="Pfam" id="PF07730">
    <property type="entry name" value="HisKA_3"/>
    <property type="match status" value="1"/>
</dbReference>
<dbReference type="InterPro" id="IPR003594">
    <property type="entry name" value="HATPase_dom"/>
</dbReference>
<keyword evidence="10" id="KW-1133">Transmembrane helix</keyword>
<keyword evidence="6 12" id="KW-0418">Kinase</keyword>
<keyword evidence="5" id="KW-0547">Nucleotide-binding</keyword>
<accession>A0ABV3DAH8</accession>
<dbReference type="InterPro" id="IPR036890">
    <property type="entry name" value="HATPase_C_sf"/>
</dbReference>
<gene>
    <name evidence="12" type="ORF">AB0C36_02895</name>
</gene>
<protein>
    <recommendedName>
        <fullName evidence="2">histidine kinase</fullName>
        <ecNumber evidence="2">2.7.13.3</ecNumber>
    </recommendedName>
</protein>
<keyword evidence="10" id="KW-0812">Transmembrane</keyword>
<feature type="transmembrane region" description="Helical" evidence="10">
    <location>
        <begin position="86"/>
        <end position="106"/>
    </location>
</feature>
<reference evidence="12 13" key="1">
    <citation type="submission" date="2024-06" db="EMBL/GenBank/DDBJ databases">
        <title>The Natural Products Discovery Center: Release of the First 8490 Sequenced Strains for Exploring Actinobacteria Biosynthetic Diversity.</title>
        <authorList>
            <person name="Kalkreuter E."/>
            <person name="Kautsar S.A."/>
            <person name="Yang D."/>
            <person name="Bader C.D."/>
            <person name="Teijaro C.N."/>
            <person name="Fluegel L."/>
            <person name="Davis C.M."/>
            <person name="Simpson J.R."/>
            <person name="Lauterbach L."/>
            <person name="Steele A.D."/>
            <person name="Gui C."/>
            <person name="Meng S."/>
            <person name="Li G."/>
            <person name="Viehrig K."/>
            <person name="Ye F."/>
            <person name="Su P."/>
            <person name="Kiefer A.F."/>
            <person name="Nichols A."/>
            <person name="Cepeda A.J."/>
            <person name="Yan W."/>
            <person name="Fan B."/>
            <person name="Jiang Y."/>
            <person name="Adhikari A."/>
            <person name="Zheng C.-J."/>
            <person name="Schuster L."/>
            <person name="Cowan T.M."/>
            <person name="Smanski M.J."/>
            <person name="Chevrette M.G."/>
            <person name="De Carvalho L.P.S."/>
            <person name="Shen B."/>
        </authorList>
    </citation>
    <scope>NUCLEOTIDE SEQUENCE [LARGE SCALE GENOMIC DNA]</scope>
    <source>
        <strain evidence="12 13">NPDC048946</strain>
    </source>
</reference>
<evidence type="ECO:0000313" key="13">
    <source>
        <dbReference type="Proteomes" id="UP001551482"/>
    </source>
</evidence>
<evidence type="ECO:0000256" key="9">
    <source>
        <dbReference type="SAM" id="MobiDB-lite"/>
    </source>
</evidence>
<dbReference type="InterPro" id="IPR011712">
    <property type="entry name" value="Sig_transdc_His_kin_sub3_dim/P"/>
</dbReference>
<dbReference type="PANTHER" id="PTHR24421">
    <property type="entry name" value="NITRATE/NITRITE SENSOR PROTEIN NARX-RELATED"/>
    <property type="match status" value="1"/>
</dbReference>
<dbReference type="InterPro" id="IPR050482">
    <property type="entry name" value="Sensor_HK_TwoCompSys"/>
</dbReference>
<evidence type="ECO:0000259" key="11">
    <source>
        <dbReference type="SMART" id="SM00387"/>
    </source>
</evidence>
<dbReference type="Proteomes" id="UP001551482">
    <property type="component" value="Unassembled WGS sequence"/>
</dbReference>
<name>A0ABV3DAH8_9ACTN</name>
<evidence type="ECO:0000256" key="2">
    <source>
        <dbReference type="ARBA" id="ARBA00012438"/>
    </source>
</evidence>
<dbReference type="PANTHER" id="PTHR24421:SF10">
    <property type="entry name" value="NITRATE_NITRITE SENSOR PROTEIN NARQ"/>
    <property type="match status" value="1"/>
</dbReference>
<comment type="catalytic activity">
    <reaction evidence="1">
        <text>ATP + protein L-histidine = ADP + protein N-phospho-L-histidine.</text>
        <dbReference type="EC" id="2.7.13.3"/>
    </reaction>
</comment>
<feature type="transmembrane region" description="Helical" evidence="10">
    <location>
        <begin position="138"/>
        <end position="158"/>
    </location>
</feature>
<dbReference type="Gene3D" id="1.20.5.1930">
    <property type="match status" value="1"/>
</dbReference>
<keyword evidence="4" id="KW-0808">Transferase</keyword>
<keyword evidence="8" id="KW-0902">Two-component regulatory system</keyword>
<evidence type="ECO:0000256" key="1">
    <source>
        <dbReference type="ARBA" id="ARBA00000085"/>
    </source>
</evidence>
<feature type="region of interest" description="Disordered" evidence="9">
    <location>
        <begin position="343"/>
        <end position="364"/>
    </location>
</feature>
<dbReference type="Gene3D" id="3.30.565.10">
    <property type="entry name" value="Histidine kinase-like ATPase, C-terminal domain"/>
    <property type="match status" value="1"/>
</dbReference>
<keyword evidence="7" id="KW-0067">ATP-binding</keyword>
<dbReference type="Pfam" id="PF02518">
    <property type="entry name" value="HATPase_c"/>
    <property type="match status" value="1"/>
</dbReference>
<feature type="transmembrane region" description="Helical" evidence="10">
    <location>
        <begin position="20"/>
        <end position="38"/>
    </location>
</feature>
<dbReference type="CDD" id="cd16917">
    <property type="entry name" value="HATPase_UhpB-NarQ-NarX-like"/>
    <property type="match status" value="1"/>
</dbReference>
<keyword evidence="10" id="KW-0472">Membrane</keyword>
<evidence type="ECO:0000256" key="6">
    <source>
        <dbReference type="ARBA" id="ARBA00022777"/>
    </source>
</evidence>
<evidence type="ECO:0000256" key="10">
    <source>
        <dbReference type="SAM" id="Phobius"/>
    </source>
</evidence>
<organism evidence="12 13">
    <name type="scientific">Streptodolium elevatio</name>
    <dbReference type="NCBI Taxonomy" id="3157996"/>
    <lineage>
        <taxon>Bacteria</taxon>
        <taxon>Bacillati</taxon>
        <taxon>Actinomycetota</taxon>
        <taxon>Actinomycetes</taxon>
        <taxon>Kitasatosporales</taxon>
        <taxon>Streptomycetaceae</taxon>
        <taxon>Streptodolium</taxon>
    </lineage>
</organism>
<evidence type="ECO:0000256" key="7">
    <source>
        <dbReference type="ARBA" id="ARBA00022840"/>
    </source>
</evidence>
<sequence length="402" mass="42500">MGAGDRSGSRRGLSGNLERFLLVALAASLAISAVQYAVQYSNQSPPWWQVLAEWVLILSACAVLWFGQRFPVAACTYVLVATGAHFVFGAVDVALMMALLMVALYAVAARGRLTAATVLGAATVAGVGMGTLGGNEEITLAALFMLAGWVVAVIALGASSNTRRAYRQEAEARLATAQRGREEEALRRATEERLRIARELHDVIGHNISLINVQAGAALHRLKKDPAQAEEALGAIKTASRETLRELRTTLGVLRQVDEDAPTAPAAGLARRADLVAYAELAGLDVRSETEGEPRELPVEVDLAAFRIMQESLTNVTRHAAAASVVLRVVYGVTGVRVEVADDGAGSPRRAKEPAGEGSGNGIRGMRERARALGGELTAGPLPGGGFRVRAYLPYEAEEISG</sequence>
<evidence type="ECO:0000256" key="5">
    <source>
        <dbReference type="ARBA" id="ARBA00022741"/>
    </source>
</evidence>
<feature type="transmembrane region" description="Helical" evidence="10">
    <location>
        <begin position="50"/>
        <end position="66"/>
    </location>
</feature>
<evidence type="ECO:0000256" key="3">
    <source>
        <dbReference type="ARBA" id="ARBA00022553"/>
    </source>
</evidence>
<feature type="domain" description="Histidine kinase/HSP90-like ATPase" evidence="11">
    <location>
        <begin position="300"/>
        <end position="397"/>
    </location>
</feature>
<evidence type="ECO:0000313" key="12">
    <source>
        <dbReference type="EMBL" id="MEU8132432.1"/>
    </source>
</evidence>
<dbReference type="SUPFAM" id="SSF55874">
    <property type="entry name" value="ATPase domain of HSP90 chaperone/DNA topoisomerase II/histidine kinase"/>
    <property type="match status" value="1"/>
</dbReference>
<proteinExistence type="predicted"/>